<dbReference type="EMBL" id="BLAF01000014">
    <property type="protein sequence ID" value="GES20020.1"/>
    <property type="molecule type" value="Genomic_DNA"/>
</dbReference>
<dbReference type="InterPro" id="IPR011251">
    <property type="entry name" value="Luciferase-like_dom"/>
</dbReference>
<dbReference type="PANTHER" id="PTHR30137">
    <property type="entry name" value="LUCIFERASE-LIKE MONOOXYGENASE"/>
    <property type="match status" value="1"/>
</dbReference>
<dbReference type="GO" id="GO:0004497">
    <property type="term" value="F:monooxygenase activity"/>
    <property type="evidence" value="ECO:0007669"/>
    <property type="project" value="UniProtKB-KW"/>
</dbReference>
<keyword evidence="1" id="KW-0560">Oxidoreductase</keyword>
<organism evidence="4 5">
    <name type="scientific">Acrocarpospora pleiomorpha</name>
    <dbReference type="NCBI Taxonomy" id="90975"/>
    <lineage>
        <taxon>Bacteria</taxon>
        <taxon>Bacillati</taxon>
        <taxon>Actinomycetota</taxon>
        <taxon>Actinomycetes</taxon>
        <taxon>Streptosporangiales</taxon>
        <taxon>Streptosporangiaceae</taxon>
        <taxon>Acrocarpospora</taxon>
    </lineage>
</organism>
<dbReference type="GO" id="GO:0005829">
    <property type="term" value="C:cytosol"/>
    <property type="evidence" value="ECO:0007669"/>
    <property type="project" value="TreeGrafter"/>
</dbReference>
<dbReference type="InterPro" id="IPR036661">
    <property type="entry name" value="Luciferase-like_sf"/>
</dbReference>
<evidence type="ECO:0000259" key="3">
    <source>
        <dbReference type="Pfam" id="PF00296"/>
    </source>
</evidence>
<feature type="domain" description="Luciferase-like" evidence="3">
    <location>
        <begin position="5"/>
        <end position="243"/>
    </location>
</feature>
<comment type="caution">
    <text evidence="4">The sequence shown here is derived from an EMBL/GenBank/DDBJ whole genome shotgun (WGS) entry which is preliminary data.</text>
</comment>
<dbReference type="RefSeq" id="WP_155345079.1">
    <property type="nucleotide sequence ID" value="NZ_BAAAHM010000008.1"/>
</dbReference>
<dbReference type="InterPro" id="IPR050766">
    <property type="entry name" value="Bact_Lucif_Oxidored"/>
</dbReference>
<evidence type="ECO:0000313" key="4">
    <source>
        <dbReference type="EMBL" id="GES20020.1"/>
    </source>
</evidence>
<dbReference type="OrthoDB" id="3209103at2"/>
<protein>
    <submittedName>
        <fullName evidence="4">Monooxygenase</fullName>
    </submittedName>
</protein>
<keyword evidence="5" id="KW-1185">Reference proteome</keyword>
<proteinExistence type="predicted"/>
<dbReference type="GO" id="GO:0016705">
    <property type="term" value="F:oxidoreductase activity, acting on paired donors, with incorporation or reduction of molecular oxygen"/>
    <property type="evidence" value="ECO:0007669"/>
    <property type="project" value="InterPro"/>
</dbReference>
<dbReference type="PANTHER" id="PTHR30137:SF8">
    <property type="entry name" value="BLR5498 PROTEIN"/>
    <property type="match status" value="1"/>
</dbReference>
<dbReference type="AlphaFoldDB" id="A0A5M3XG80"/>
<gene>
    <name evidence="4" type="ORF">Aple_029160</name>
</gene>
<dbReference type="SUPFAM" id="SSF51679">
    <property type="entry name" value="Bacterial luciferase-like"/>
    <property type="match status" value="1"/>
</dbReference>
<name>A0A5M3XG80_9ACTN</name>
<dbReference type="Pfam" id="PF00296">
    <property type="entry name" value="Bac_luciferase"/>
    <property type="match status" value="1"/>
</dbReference>
<evidence type="ECO:0000256" key="2">
    <source>
        <dbReference type="ARBA" id="ARBA00023033"/>
    </source>
</evidence>
<dbReference type="Proteomes" id="UP000377595">
    <property type="component" value="Unassembled WGS sequence"/>
</dbReference>
<accession>A0A5M3XG80</accession>
<reference evidence="4 5" key="1">
    <citation type="submission" date="2019-10" db="EMBL/GenBank/DDBJ databases">
        <title>Whole genome shotgun sequence of Acrocarpospora pleiomorpha NBRC 16267.</title>
        <authorList>
            <person name="Ichikawa N."/>
            <person name="Kimura A."/>
            <person name="Kitahashi Y."/>
            <person name="Komaki H."/>
            <person name="Oguchi A."/>
        </authorList>
    </citation>
    <scope>NUCLEOTIDE SEQUENCE [LARGE SCALE GENOMIC DNA]</scope>
    <source>
        <strain evidence="4 5">NBRC 16267</strain>
    </source>
</reference>
<dbReference type="Gene3D" id="3.20.20.30">
    <property type="entry name" value="Luciferase-like domain"/>
    <property type="match status" value="1"/>
</dbReference>
<keyword evidence="2 4" id="KW-0503">Monooxygenase</keyword>
<evidence type="ECO:0000256" key="1">
    <source>
        <dbReference type="ARBA" id="ARBA00023002"/>
    </source>
</evidence>
<evidence type="ECO:0000313" key="5">
    <source>
        <dbReference type="Proteomes" id="UP000377595"/>
    </source>
</evidence>
<sequence length="330" mass="35954">MAPSRFGVFYDFRNPAPWREPWDVRYRKILEQIDWVESTPAFGEVSVSEHHFVDDGYTPSVLALAAAIAARTTRVGVSTNILQLPLHHPLRVAEDALTVDALSSGRFRLGVAVGYRELEFQALGTSTRDRASRMEEALQILRLAFAGEPFRFEGRHWSIPALGVRPGPVRPGGPPIWLGGTAPAALDRAARTADGFMASVNAEVVAFHGACERLGVGRKPASRTAWMVVDEDPERALAALGEHMLYQVNQYIDYGFLKVPPYTDPHRLIQDGFYTFVDAAGALDALAEAGAAGVDEVHFFGMLPGEDVAAATARLEYLAAKVLPRLASGD</sequence>